<dbReference type="EMBL" id="CP072455">
    <property type="protein sequence ID" value="QTL40655.1"/>
    <property type="molecule type" value="Genomic_DNA"/>
</dbReference>
<reference evidence="2 3" key="1">
    <citation type="submission" date="2021-03" db="EMBL/GenBank/DDBJ databases">
        <title>Complete Genome Sequence Data of Xenorhabdus budapestensis strain C72, a Candidate Biological Control Agent, from China.</title>
        <authorList>
            <person name="LI B."/>
            <person name="WANG S."/>
            <person name="QIU D."/>
        </authorList>
    </citation>
    <scope>NUCLEOTIDE SEQUENCE [LARGE SCALE GENOMIC DNA]</scope>
    <source>
        <strain evidence="2 3">C-7-2</strain>
    </source>
</reference>
<protein>
    <submittedName>
        <fullName evidence="2">Type II toxin-antitoxin system RelE/ParE family toxin</fullName>
    </submittedName>
</protein>
<dbReference type="InterPro" id="IPR007712">
    <property type="entry name" value="RelE/ParE_toxin"/>
</dbReference>
<evidence type="ECO:0000313" key="2">
    <source>
        <dbReference type="EMBL" id="QTL40655.1"/>
    </source>
</evidence>
<accession>A0ABX7VMA0</accession>
<dbReference type="InterPro" id="IPR035093">
    <property type="entry name" value="RelE/ParE_toxin_dom_sf"/>
</dbReference>
<organism evidence="2 3">
    <name type="scientific">Xenorhabdus budapestensis</name>
    <dbReference type="NCBI Taxonomy" id="290110"/>
    <lineage>
        <taxon>Bacteria</taxon>
        <taxon>Pseudomonadati</taxon>
        <taxon>Pseudomonadota</taxon>
        <taxon>Gammaproteobacteria</taxon>
        <taxon>Enterobacterales</taxon>
        <taxon>Morganellaceae</taxon>
        <taxon>Xenorhabdus</taxon>
    </lineage>
</organism>
<name>A0ABX7VMA0_XENBU</name>
<gene>
    <name evidence="2" type="ORF">HGO23_04555</name>
</gene>
<keyword evidence="3" id="KW-1185">Reference proteome</keyword>
<keyword evidence="1" id="KW-1277">Toxin-antitoxin system</keyword>
<proteinExistence type="predicted"/>
<dbReference type="Gene3D" id="3.30.2310.20">
    <property type="entry name" value="RelE-like"/>
    <property type="match status" value="1"/>
</dbReference>
<dbReference type="RefSeq" id="WP_209028119.1">
    <property type="nucleotide sequence ID" value="NZ_CP072455.1"/>
</dbReference>
<dbReference type="Pfam" id="PF05016">
    <property type="entry name" value="ParE_toxin"/>
    <property type="match status" value="1"/>
</dbReference>
<evidence type="ECO:0000256" key="1">
    <source>
        <dbReference type="ARBA" id="ARBA00022649"/>
    </source>
</evidence>
<evidence type="ECO:0000313" key="3">
    <source>
        <dbReference type="Proteomes" id="UP000665047"/>
    </source>
</evidence>
<dbReference type="Proteomes" id="UP000665047">
    <property type="component" value="Chromosome"/>
</dbReference>
<sequence>MNYILTEAAEADLRAIIRYTRKQWGNVQTRRYITTLKQGIERLACGNGSFKDMSELYPALRMARCEYHYVFCLPRESALALIVAIFHEKMDLLTRLADRLL</sequence>